<name>A0A518B949_9BACT</name>
<keyword evidence="4" id="KW-1185">Reference proteome</keyword>
<dbReference type="EMBL" id="CP036279">
    <property type="protein sequence ID" value="QDU63501.1"/>
    <property type="molecule type" value="Genomic_DNA"/>
</dbReference>
<dbReference type="Gene3D" id="3.20.20.140">
    <property type="entry name" value="Metal-dependent hydrolases"/>
    <property type="match status" value="1"/>
</dbReference>
<dbReference type="Proteomes" id="UP000317093">
    <property type="component" value="Chromosome"/>
</dbReference>
<dbReference type="SUPFAM" id="SSF51556">
    <property type="entry name" value="Metallo-dependent hydrolases"/>
    <property type="match status" value="1"/>
</dbReference>
<evidence type="ECO:0000313" key="3">
    <source>
        <dbReference type="EMBL" id="QDU63501.1"/>
    </source>
</evidence>
<evidence type="ECO:0000256" key="1">
    <source>
        <dbReference type="ARBA" id="ARBA00038310"/>
    </source>
</evidence>
<dbReference type="KEGG" id="knv:Pan216_43810"/>
<dbReference type="PANTHER" id="PTHR43569">
    <property type="entry name" value="AMIDOHYDROLASE"/>
    <property type="match status" value="1"/>
</dbReference>
<dbReference type="PANTHER" id="PTHR43569:SF2">
    <property type="entry name" value="AMIDOHYDROLASE-RELATED DOMAIN-CONTAINING PROTEIN"/>
    <property type="match status" value="1"/>
</dbReference>
<evidence type="ECO:0000313" key="4">
    <source>
        <dbReference type="Proteomes" id="UP000317093"/>
    </source>
</evidence>
<organism evidence="3 4">
    <name type="scientific">Kolteria novifilia</name>
    <dbReference type="NCBI Taxonomy" id="2527975"/>
    <lineage>
        <taxon>Bacteria</taxon>
        <taxon>Pseudomonadati</taxon>
        <taxon>Planctomycetota</taxon>
        <taxon>Planctomycetia</taxon>
        <taxon>Kolteriales</taxon>
        <taxon>Kolteriaceae</taxon>
        <taxon>Kolteria</taxon>
    </lineage>
</organism>
<feature type="domain" description="Amidohydrolase-related" evidence="2">
    <location>
        <begin position="5"/>
        <end position="279"/>
    </location>
</feature>
<keyword evidence="3" id="KW-0378">Hydrolase</keyword>
<sequence length="283" mass="32870">MGLVIDAHQHFWRQSLPFNYEWLQAPELAAINRDYLPADLEPHLERTGVDRTIFVQTQHNLEENRWVLGLAENLDWMVGVVGWVDLASETCEEQLLEFKNHPKFVGIRHVTHDEPDDDFIIRPDVLRGLKVLEKYRVPFDLLFYVKHLRHTSLLARTLPELPMVIDHLAKPRIKDRVFDDWEEDFRQAAKFPNIYCKLSGMVTEADRSDWKPSDLKPYIEIALEGFGPERCLFGTDWPVCELAGTYEEVYAALTETIDALSDTEKEQILGRTAAEFYGIDISE</sequence>
<comment type="similarity">
    <text evidence="1">Belongs to the metallo-dependent hydrolases superfamily.</text>
</comment>
<dbReference type="Pfam" id="PF04909">
    <property type="entry name" value="Amidohydro_2"/>
    <property type="match status" value="1"/>
</dbReference>
<dbReference type="InterPro" id="IPR052350">
    <property type="entry name" value="Metallo-dep_Lactonases"/>
</dbReference>
<dbReference type="OrthoDB" id="5450317at2"/>
<evidence type="ECO:0000259" key="2">
    <source>
        <dbReference type="Pfam" id="PF04909"/>
    </source>
</evidence>
<dbReference type="InterPro" id="IPR032466">
    <property type="entry name" value="Metal_Hydrolase"/>
</dbReference>
<dbReference type="InterPro" id="IPR006680">
    <property type="entry name" value="Amidohydro-rel"/>
</dbReference>
<dbReference type="AlphaFoldDB" id="A0A518B949"/>
<gene>
    <name evidence="3" type="ORF">Pan216_43810</name>
</gene>
<protein>
    <submittedName>
        <fullName evidence="3">Amidohydrolase</fullName>
    </submittedName>
</protein>
<dbReference type="RefSeq" id="WP_145261021.1">
    <property type="nucleotide sequence ID" value="NZ_CP036279.1"/>
</dbReference>
<dbReference type="GO" id="GO:0016787">
    <property type="term" value="F:hydrolase activity"/>
    <property type="evidence" value="ECO:0007669"/>
    <property type="project" value="UniProtKB-KW"/>
</dbReference>
<proteinExistence type="inferred from homology"/>
<reference evidence="3 4" key="1">
    <citation type="submission" date="2019-02" db="EMBL/GenBank/DDBJ databases">
        <title>Deep-cultivation of Planctomycetes and their phenomic and genomic characterization uncovers novel biology.</title>
        <authorList>
            <person name="Wiegand S."/>
            <person name="Jogler M."/>
            <person name="Boedeker C."/>
            <person name="Pinto D."/>
            <person name="Vollmers J."/>
            <person name="Rivas-Marin E."/>
            <person name="Kohn T."/>
            <person name="Peeters S.H."/>
            <person name="Heuer A."/>
            <person name="Rast P."/>
            <person name="Oberbeckmann S."/>
            <person name="Bunk B."/>
            <person name="Jeske O."/>
            <person name="Meyerdierks A."/>
            <person name="Storesund J.E."/>
            <person name="Kallscheuer N."/>
            <person name="Luecker S."/>
            <person name="Lage O.M."/>
            <person name="Pohl T."/>
            <person name="Merkel B.J."/>
            <person name="Hornburger P."/>
            <person name="Mueller R.-W."/>
            <person name="Bruemmer F."/>
            <person name="Labrenz M."/>
            <person name="Spormann A.M."/>
            <person name="Op den Camp H."/>
            <person name="Overmann J."/>
            <person name="Amann R."/>
            <person name="Jetten M.S.M."/>
            <person name="Mascher T."/>
            <person name="Medema M.H."/>
            <person name="Devos D.P."/>
            <person name="Kaster A.-K."/>
            <person name="Ovreas L."/>
            <person name="Rohde M."/>
            <person name="Galperin M.Y."/>
            <person name="Jogler C."/>
        </authorList>
    </citation>
    <scope>NUCLEOTIDE SEQUENCE [LARGE SCALE GENOMIC DNA]</scope>
    <source>
        <strain evidence="3 4">Pan216</strain>
    </source>
</reference>
<accession>A0A518B949</accession>